<dbReference type="PROSITE" id="PS00211">
    <property type="entry name" value="ABC_TRANSPORTER_1"/>
    <property type="match status" value="1"/>
</dbReference>
<dbReference type="GO" id="GO:0016887">
    <property type="term" value="F:ATP hydrolysis activity"/>
    <property type="evidence" value="ECO:0007669"/>
    <property type="project" value="InterPro"/>
</dbReference>
<gene>
    <name evidence="9" type="ORF">PPROV_000446600</name>
</gene>
<keyword evidence="10" id="KW-1185">Reference proteome</keyword>
<dbReference type="Pfam" id="PF00005">
    <property type="entry name" value="ABC_tran"/>
    <property type="match status" value="1"/>
</dbReference>
<dbReference type="AlphaFoldDB" id="A0A830HE91"/>
<evidence type="ECO:0000259" key="8">
    <source>
        <dbReference type="PROSITE" id="PS50893"/>
    </source>
</evidence>
<proteinExistence type="inferred from homology"/>
<dbReference type="Pfam" id="PF06472">
    <property type="entry name" value="ABC_membrane_2"/>
    <property type="match status" value="1"/>
</dbReference>
<evidence type="ECO:0000256" key="1">
    <source>
        <dbReference type="ARBA" id="ARBA00008575"/>
    </source>
</evidence>
<dbReference type="InterPro" id="IPR011527">
    <property type="entry name" value="ABC1_TM_dom"/>
</dbReference>
<dbReference type="InterPro" id="IPR036640">
    <property type="entry name" value="ABC1_TM_sf"/>
</dbReference>
<evidence type="ECO:0000256" key="4">
    <source>
        <dbReference type="ARBA" id="ARBA00022741"/>
    </source>
</evidence>
<keyword evidence="6" id="KW-1133">Transmembrane helix</keyword>
<dbReference type="GO" id="GO:0006635">
    <property type="term" value="P:fatty acid beta-oxidation"/>
    <property type="evidence" value="ECO:0007669"/>
    <property type="project" value="TreeGrafter"/>
</dbReference>
<dbReference type="SMART" id="SM00382">
    <property type="entry name" value="AAA"/>
    <property type="match status" value="1"/>
</dbReference>
<keyword evidence="5" id="KW-0067">ATP-binding</keyword>
<dbReference type="GO" id="GO:0042760">
    <property type="term" value="P:very long-chain fatty acid catabolic process"/>
    <property type="evidence" value="ECO:0007669"/>
    <property type="project" value="TreeGrafter"/>
</dbReference>
<dbReference type="PROSITE" id="PS50893">
    <property type="entry name" value="ABC_TRANSPORTER_2"/>
    <property type="match status" value="1"/>
</dbReference>
<dbReference type="InterPro" id="IPR027417">
    <property type="entry name" value="P-loop_NTPase"/>
</dbReference>
<evidence type="ECO:0000256" key="5">
    <source>
        <dbReference type="ARBA" id="ARBA00022840"/>
    </source>
</evidence>
<sequence length="683" mass="75388">MSDAVSLLEGLGLVGTALRRHSSSGISSTARSLQKDSAFCLFLGLSTLGFFHRTSSESLSLKKLRSQLALQGNPLPRAASKNHKATSSRQKKIDSQQFWKELQWLLGVAAPTATSKGGQLMAAQFVLLVMRTMITVRCTKLNTYFLTRAISKASWSDWTKWVYSFTGWMAASTVVNSGLRYMESVIALELRQKLTERAHRKYLLNNAFYRLAVLRHGNLGTVDQRIVSDIDAFSREAASLYGHSFKPILEFFLSLHEASKELGMGRPIALFASQFFIGATLRGLTPSLGKMVALEQELEGNFRSGHSRLIASAEEVAFLKGSEAERALLDESLHRLIGTQRWHALKRIRKSIVDNITKFQGLLIGGCFVHVPFLARKSAEAAERISDFRATEELMLRCGSAFSEIMLLGKSLDELAGYTSRIVEMFRALETPPPARDAASLALATRTANEAKTKDAIVITNLTVHQPSPDGTEPRVLITGLNLTVPKGRHVIVTGPNGCGKTSLFRVLAGLWLPVEGAVAVPAGKRMLWLPQSSYLVTGTLRDQVTYPDRPTSSRSTDEKIADCLEKVGLKKLCKPSSDDALGLGVRHHDWNDVLSGGEKQRVSFARLLYHKPEYAILDEATAAINPEEESKLYEMVLGVGTTVFSIAHRLELRKFHTTELHVVGDGSGTFKLSELRNTLDWM</sequence>
<dbReference type="PANTHER" id="PTHR11384">
    <property type="entry name" value="ATP-BINDING CASSETTE, SUB-FAMILY D MEMBER"/>
    <property type="match status" value="1"/>
</dbReference>
<feature type="domain" description="ABC transporter" evidence="8">
    <location>
        <begin position="457"/>
        <end position="683"/>
    </location>
</feature>
<evidence type="ECO:0000256" key="7">
    <source>
        <dbReference type="ARBA" id="ARBA00023136"/>
    </source>
</evidence>
<dbReference type="SUPFAM" id="SSF90123">
    <property type="entry name" value="ABC transporter transmembrane region"/>
    <property type="match status" value="1"/>
</dbReference>
<evidence type="ECO:0000313" key="9">
    <source>
        <dbReference type="EMBL" id="GHP05716.1"/>
    </source>
</evidence>
<reference evidence="9" key="1">
    <citation type="submission" date="2020-10" db="EMBL/GenBank/DDBJ databases">
        <title>Unveiling of a novel bifunctional photoreceptor, Dualchrome1, isolated from a cosmopolitan green alga.</title>
        <authorList>
            <person name="Suzuki S."/>
            <person name="Kawachi M."/>
        </authorList>
    </citation>
    <scope>NUCLEOTIDE SEQUENCE</scope>
    <source>
        <strain evidence="9">NIES 2893</strain>
    </source>
</reference>
<dbReference type="Gene3D" id="3.40.50.300">
    <property type="entry name" value="P-loop containing nucleotide triphosphate hydrolases"/>
    <property type="match status" value="1"/>
</dbReference>
<dbReference type="GO" id="GO:0140359">
    <property type="term" value="F:ABC-type transporter activity"/>
    <property type="evidence" value="ECO:0007669"/>
    <property type="project" value="InterPro"/>
</dbReference>
<dbReference type="GO" id="GO:0005778">
    <property type="term" value="C:peroxisomal membrane"/>
    <property type="evidence" value="ECO:0007669"/>
    <property type="project" value="TreeGrafter"/>
</dbReference>
<name>A0A830HE91_9CHLO</name>
<dbReference type="GO" id="GO:0015910">
    <property type="term" value="P:long-chain fatty acid import into peroxisome"/>
    <property type="evidence" value="ECO:0007669"/>
    <property type="project" value="TreeGrafter"/>
</dbReference>
<keyword evidence="2" id="KW-0813">Transport</keyword>
<dbReference type="OrthoDB" id="422637at2759"/>
<keyword evidence="4" id="KW-0547">Nucleotide-binding</keyword>
<dbReference type="EMBL" id="BNJQ01000011">
    <property type="protein sequence ID" value="GHP05716.1"/>
    <property type="molecule type" value="Genomic_DNA"/>
</dbReference>
<keyword evidence="3" id="KW-0812">Transmembrane</keyword>
<comment type="caution">
    <text evidence="9">The sequence shown here is derived from an EMBL/GenBank/DDBJ whole genome shotgun (WGS) entry which is preliminary data.</text>
</comment>
<dbReference type="InterPro" id="IPR003439">
    <property type="entry name" value="ABC_transporter-like_ATP-bd"/>
</dbReference>
<comment type="similarity">
    <text evidence="1">Belongs to the ABC transporter superfamily. ABCD family. Peroxisomal fatty acyl CoA transporter (TC 3.A.1.203) subfamily.</text>
</comment>
<dbReference type="Gene3D" id="1.20.1560.10">
    <property type="entry name" value="ABC transporter type 1, transmembrane domain"/>
    <property type="match status" value="1"/>
</dbReference>
<evidence type="ECO:0000256" key="3">
    <source>
        <dbReference type="ARBA" id="ARBA00022692"/>
    </source>
</evidence>
<dbReference type="InterPro" id="IPR003593">
    <property type="entry name" value="AAA+_ATPase"/>
</dbReference>
<dbReference type="InterPro" id="IPR050835">
    <property type="entry name" value="ABC_transporter_sub-D"/>
</dbReference>
<organism evidence="9 10">
    <name type="scientific">Pycnococcus provasolii</name>
    <dbReference type="NCBI Taxonomy" id="41880"/>
    <lineage>
        <taxon>Eukaryota</taxon>
        <taxon>Viridiplantae</taxon>
        <taxon>Chlorophyta</taxon>
        <taxon>Pseudoscourfieldiophyceae</taxon>
        <taxon>Pseudoscourfieldiales</taxon>
        <taxon>Pycnococcaceae</taxon>
        <taxon>Pycnococcus</taxon>
    </lineage>
</organism>
<evidence type="ECO:0000256" key="2">
    <source>
        <dbReference type="ARBA" id="ARBA00022448"/>
    </source>
</evidence>
<evidence type="ECO:0000256" key="6">
    <source>
        <dbReference type="ARBA" id="ARBA00022989"/>
    </source>
</evidence>
<dbReference type="SUPFAM" id="SSF52540">
    <property type="entry name" value="P-loop containing nucleoside triphosphate hydrolases"/>
    <property type="match status" value="1"/>
</dbReference>
<dbReference type="PANTHER" id="PTHR11384:SF67">
    <property type="entry name" value="ATP-BINDING CASSETTE SUB-FAMILY D MEMBER 1"/>
    <property type="match status" value="1"/>
</dbReference>
<dbReference type="GO" id="GO:0005524">
    <property type="term" value="F:ATP binding"/>
    <property type="evidence" value="ECO:0007669"/>
    <property type="project" value="UniProtKB-KW"/>
</dbReference>
<dbReference type="GO" id="GO:0007031">
    <property type="term" value="P:peroxisome organization"/>
    <property type="evidence" value="ECO:0007669"/>
    <property type="project" value="TreeGrafter"/>
</dbReference>
<dbReference type="CDD" id="cd03223">
    <property type="entry name" value="ABCD_peroxisomal_ALDP"/>
    <property type="match status" value="1"/>
</dbReference>
<protein>
    <recommendedName>
        <fullName evidence="8">ABC transporter domain-containing protein</fullName>
    </recommendedName>
</protein>
<evidence type="ECO:0000313" key="10">
    <source>
        <dbReference type="Proteomes" id="UP000660262"/>
    </source>
</evidence>
<accession>A0A830HE91</accession>
<dbReference type="InterPro" id="IPR017871">
    <property type="entry name" value="ABC_transporter-like_CS"/>
</dbReference>
<dbReference type="GO" id="GO:0005324">
    <property type="term" value="F:long-chain fatty acid transmembrane transporter activity"/>
    <property type="evidence" value="ECO:0007669"/>
    <property type="project" value="TreeGrafter"/>
</dbReference>
<dbReference type="Proteomes" id="UP000660262">
    <property type="component" value="Unassembled WGS sequence"/>
</dbReference>
<keyword evidence="7" id="KW-0472">Membrane</keyword>